<proteinExistence type="predicted"/>
<dbReference type="AlphaFoldDB" id="S2E6Y3"/>
<organism evidence="3 4">
    <name type="scientific">Indibacter alkaliphilus (strain CCUG 57479 / KCTC 22604 / LW1)</name>
    <dbReference type="NCBI Taxonomy" id="1189612"/>
    <lineage>
        <taxon>Bacteria</taxon>
        <taxon>Pseudomonadati</taxon>
        <taxon>Bacteroidota</taxon>
        <taxon>Cytophagia</taxon>
        <taxon>Cytophagales</taxon>
        <taxon>Cyclobacteriaceae</taxon>
    </lineage>
</organism>
<dbReference type="SUPFAM" id="SSF54001">
    <property type="entry name" value="Cysteine proteinases"/>
    <property type="match status" value="1"/>
</dbReference>
<dbReference type="EMBL" id="ALWO02000025">
    <property type="protein sequence ID" value="EOZ98023.1"/>
    <property type="molecule type" value="Genomic_DNA"/>
</dbReference>
<dbReference type="SUPFAM" id="SSF50978">
    <property type="entry name" value="WD40 repeat-like"/>
    <property type="match status" value="1"/>
</dbReference>
<dbReference type="InterPro" id="IPR036322">
    <property type="entry name" value="WD40_repeat_dom_sf"/>
</dbReference>
<keyword evidence="1" id="KW-0812">Transmembrane</keyword>
<dbReference type="Gene3D" id="3.10.620.30">
    <property type="match status" value="1"/>
</dbReference>
<sequence length="846" mass="94975">MISSRQATTFLLNELNFHYFFNRYFWMRIFAVFSAMVFSFFVEAQIPEGIDYHEIVRTWSNDNGVYDFPDHISATYEQTVERLSVTESVITIKSAKSFPEFRSGLPVDNIPEGMEAYLANDNFIQRDAQEIIETAELIKREGTYSDLFTLVINVLYWTGHHLSYGNTSDIPDAVKVYNEQIANCIGYVHLSAAILRQMGVPARTVRTLIPIADRGATRHYLLEVYFPEDETWVTFEPQTLSPPMGGNTVAYSDATWNQSKHEVSRDFSRDENTSIRRGMPYVISPTPEIGQWPRLDPEDVSISNQRVIGLTLTGNENYFATLAYPPASPGPSYNKDAQSDRSALRIYGHDANQNPTVQHLIPADDFGSAIDANGGLSEANKITAGAIDRYSGLSRAHLGPNITMNDQWLVIAMHYKGSEMKEGSVFRPLPNGSFTQRDSVHMGMLMMYKLGEDGQWSHSHNVVQPFLGERNRFGSAVVFQNDLMLVSAPSTTVEASMGGEIQLYRLREDEWLFEETITEPESNLRQSDYGRIMHSDGDHLAVSSNEGVYIYNFAGNHIERESLIEIDIEGIAPEFKPHDIHISKNRLLIGLGDAELRGESSGAVLVYEKEDGEWLHAALLAPDELMRNDQFGANVLEIDGMIVATAHNQGTSFSENAGAIYVFNQVESEVWVPTDYLTIQNPIENPLVPYLDENIHRENVGLNILLFGGELIASATGHFVGSMTGKRMGSFYRFALPEPIHRLRKIREADNERSTIIDLQPNPVVTLTEIIFTLPESGKVELKVSSNDEGVQMKLVDEILEAGTYQIGADLLELPPGSYRLDLITSKGVDHFDLLRIARTQLEKIE</sequence>
<dbReference type="RefSeq" id="WP_009035589.1">
    <property type="nucleotide sequence ID" value="NZ_ALWO02000025.1"/>
</dbReference>
<comment type="caution">
    <text evidence="3">The sequence shown here is derived from an EMBL/GenBank/DDBJ whole genome shotgun (WGS) entry which is preliminary data.</text>
</comment>
<dbReference type="InterPro" id="IPR002931">
    <property type="entry name" value="Transglutaminase-like"/>
</dbReference>
<dbReference type="SMART" id="SM00460">
    <property type="entry name" value="TGc"/>
    <property type="match status" value="1"/>
</dbReference>
<reference evidence="3 4" key="1">
    <citation type="journal article" date="2013" name="Genome Announc.">
        <title>Draft Genome Sequence of Indibacter alkaliphilus Strain LW1T, Isolated from Lonar Lake, a Haloalkaline Lake in the Buldana District of Maharashtra, India.</title>
        <authorList>
            <person name="Singh A."/>
            <person name="Kumar Jangir P."/>
            <person name="Sharma R."/>
            <person name="Singh A."/>
            <person name="Kumar Pinnaka A."/>
            <person name="Shivaji S."/>
        </authorList>
    </citation>
    <scope>NUCLEOTIDE SEQUENCE [LARGE SCALE GENOMIC DNA]</scope>
    <source>
        <strain evidence="4">CCUG 57479 / KCTC 22604 / LW1</strain>
    </source>
</reference>
<evidence type="ECO:0000313" key="3">
    <source>
        <dbReference type="EMBL" id="EOZ98023.1"/>
    </source>
</evidence>
<accession>S2E6Y3</accession>
<dbReference type="eggNOG" id="COG3266">
    <property type="taxonomic scope" value="Bacteria"/>
</dbReference>
<dbReference type="OrthoDB" id="9804872at2"/>
<gene>
    <name evidence="3" type="ORF">A33Q_1530</name>
</gene>
<dbReference type="PANTHER" id="PTHR36220:SF1">
    <property type="entry name" value="GAMMA TUBULIN COMPLEX COMPONENT C-TERMINAL DOMAIN-CONTAINING PROTEIN"/>
    <property type="match status" value="1"/>
</dbReference>
<keyword evidence="1" id="KW-0472">Membrane</keyword>
<keyword evidence="1" id="KW-1133">Transmembrane helix</keyword>
<name>S2E6Y3_INDAL</name>
<evidence type="ECO:0000256" key="1">
    <source>
        <dbReference type="SAM" id="Phobius"/>
    </source>
</evidence>
<dbReference type="InterPro" id="IPR038765">
    <property type="entry name" value="Papain-like_cys_pep_sf"/>
</dbReference>
<dbReference type="Proteomes" id="UP000006073">
    <property type="component" value="Unassembled WGS sequence"/>
</dbReference>
<dbReference type="PANTHER" id="PTHR36220">
    <property type="entry name" value="UNNAMED PRODUCT"/>
    <property type="match status" value="1"/>
</dbReference>
<protein>
    <recommendedName>
        <fullName evidence="2">Transglutaminase-like domain-containing protein</fullName>
    </recommendedName>
</protein>
<evidence type="ECO:0000259" key="2">
    <source>
        <dbReference type="SMART" id="SM00460"/>
    </source>
</evidence>
<feature type="transmembrane region" description="Helical" evidence="1">
    <location>
        <begin position="25"/>
        <end position="42"/>
    </location>
</feature>
<dbReference type="Pfam" id="PF01841">
    <property type="entry name" value="Transglut_core"/>
    <property type="match status" value="1"/>
</dbReference>
<feature type="domain" description="Transglutaminase-like" evidence="2">
    <location>
        <begin position="176"/>
        <end position="239"/>
    </location>
</feature>
<keyword evidence="4" id="KW-1185">Reference proteome</keyword>
<dbReference type="eggNOG" id="COG1305">
    <property type="taxonomic scope" value="Bacteria"/>
</dbReference>
<evidence type="ECO:0000313" key="4">
    <source>
        <dbReference type="Proteomes" id="UP000006073"/>
    </source>
</evidence>